<dbReference type="AlphaFoldDB" id="A0A4P9YM38"/>
<evidence type="ECO:0000256" key="2">
    <source>
        <dbReference type="ARBA" id="ARBA00022618"/>
    </source>
</evidence>
<dbReference type="EMBL" id="ML005043">
    <property type="protein sequence ID" value="RKP20588.1"/>
    <property type="molecule type" value="Genomic_DNA"/>
</dbReference>
<reference evidence="6" key="1">
    <citation type="journal article" date="2018" name="Nat. Microbiol.">
        <title>Leveraging single-cell genomics to expand the fungal tree of life.</title>
        <authorList>
            <person name="Ahrendt S.R."/>
            <person name="Quandt C.A."/>
            <person name="Ciobanu D."/>
            <person name="Clum A."/>
            <person name="Salamov A."/>
            <person name="Andreopoulos B."/>
            <person name="Cheng J.F."/>
            <person name="Woyke T."/>
            <person name="Pelin A."/>
            <person name="Henrissat B."/>
            <person name="Reynolds N.K."/>
            <person name="Benny G.L."/>
            <person name="Smith M.E."/>
            <person name="James T.Y."/>
            <person name="Grigoriev I.V."/>
        </authorList>
    </citation>
    <scope>NUCLEOTIDE SEQUENCE [LARGE SCALE GENOMIC DNA]</scope>
    <source>
        <strain evidence="6">CSF55</strain>
    </source>
</reference>
<dbReference type="SMART" id="SM01084">
    <property type="entry name" value="CKS"/>
    <property type="match status" value="1"/>
</dbReference>
<gene>
    <name evidence="5" type="ORF">ROZALSC1DRAFT_27947</name>
</gene>
<keyword evidence="2 4" id="KW-0132">Cell division</keyword>
<dbReference type="GO" id="GO:0016538">
    <property type="term" value="F:cyclin-dependent protein serine/threonine kinase regulator activity"/>
    <property type="evidence" value="ECO:0007669"/>
    <property type="project" value="InterPro"/>
</dbReference>
<comment type="similarity">
    <text evidence="1 4">Belongs to the CKS family.</text>
</comment>
<dbReference type="PRINTS" id="PR00296">
    <property type="entry name" value="CYCLINKINASE"/>
</dbReference>
<dbReference type="InterPro" id="IPR036858">
    <property type="entry name" value="Cyclin-dep_kinase_reg-sub_sf"/>
</dbReference>
<dbReference type="SUPFAM" id="SSF55637">
    <property type="entry name" value="Cell cycle regulatory proteins"/>
    <property type="match status" value="1"/>
</dbReference>
<dbReference type="Gene3D" id="3.30.170.10">
    <property type="entry name" value="Cyclin-dependent kinase, regulatory subunit"/>
    <property type="match status" value="1"/>
</dbReference>
<dbReference type="GO" id="GO:0051301">
    <property type="term" value="P:cell division"/>
    <property type="evidence" value="ECO:0007669"/>
    <property type="project" value="UniProtKB-UniRule"/>
</dbReference>
<evidence type="ECO:0000256" key="4">
    <source>
        <dbReference type="RuleBase" id="RU311113"/>
    </source>
</evidence>
<evidence type="ECO:0000256" key="1">
    <source>
        <dbReference type="ARBA" id="ARBA00007782"/>
    </source>
</evidence>
<dbReference type="FunFam" id="3.30.170.10:FF:000001">
    <property type="entry name" value="Cyclin-dependent kinases regulatory subunit"/>
    <property type="match status" value="1"/>
</dbReference>
<dbReference type="PANTHER" id="PTHR23415">
    <property type="entry name" value="CYCLIN-DEPENDENT KINASES REGULATORY SUBUNIT/60S RIBOSOME SUBUNIT BIOGENESIS PROTEIN NIP7"/>
    <property type="match status" value="1"/>
</dbReference>
<accession>A0A4P9YM38</accession>
<dbReference type="Pfam" id="PF01111">
    <property type="entry name" value="CKS"/>
    <property type="match status" value="1"/>
</dbReference>
<comment type="function">
    <text evidence="4">Binds to the catalytic subunit of the cyclin dependent kinases and is essential for their biological function.</text>
</comment>
<evidence type="ECO:0000256" key="3">
    <source>
        <dbReference type="ARBA" id="ARBA00023306"/>
    </source>
</evidence>
<protein>
    <recommendedName>
        <fullName evidence="4">Cyclin-dependent kinases regulatory subunit</fullName>
    </recommendedName>
</protein>
<dbReference type="InterPro" id="IPR000789">
    <property type="entry name" value="Cyclin-dep_kinase_reg-sub"/>
</dbReference>
<dbReference type="Proteomes" id="UP000281549">
    <property type="component" value="Unassembled WGS sequence"/>
</dbReference>
<evidence type="ECO:0000313" key="5">
    <source>
        <dbReference type="EMBL" id="RKP20588.1"/>
    </source>
</evidence>
<keyword evidence="3 4" id="KW-0131">Cell cycle</keyword>
<organism evidence="5 6">
    <name type="scientific">Rozella allomycis (strain CSF55)</name>
    <dbReference type="NCBI Taxonomy" id="988480"/>
    <lineage>
        <taxon>Eukaryota</taxon>
        <taxon>Fungi</taxon>
        <taxon>Fungi incertae sedis</taxon>
        <taxon>Cryptomycota</taxon>
        <taxon>Cryptomycota incertae sedis</taxon>
        <taxon>Rozella</taxon>
    </lineage>
</organism>
<sequence length="128" mass="15319">MHAFILLLEIFGGKVDPGAMSHVPITQRKQLQNDILEYRDSIVYSDKYTDDYFEYRHVILPKPLAKYVLTDRLMTDEEWRGIGIQQSLGWEHYMIHAPEPHVIMFRREKNYTEKYLMMRKGKQTINVQ</sequence>
<evidence type="ECO:0000313" key="6">
    <source>
        <dbReference type="Proteomes" id="UP000281549"/>
    </source>
</evidence>
<name>A0A4P9YM38_ROZAC</name>
<dbReference type="PROSITE" id="PS00944">
    <property type="entry name" value="CKS_1"/>
    <property type="match status" value="1"/>
</dbReference>
<proteinExistence type="inferred from homology"/>